<name>A0A918JJH6_9BURK</name>
<keyword evidence="2" id="KW-1185">Reference proteome</keyword>
<protein>
    <submittedName>
        <fullName evidence="1">Uncharacterized protein</fullName>
    </submittedName>
</protein>
<dbReference type="EMBL" id="BMYS01000006">
    <property type="protein sequence ID" value="GGW83529.1"/>
    <property type="molecule type" value="Genomic_DNA"/>
</dbReference>
<evidence type="ECO:0000313" key="1">
    <source>
        <dbReference type="EMBL" id="GGW83529.1"/>
    </source>
</evidence>
<dbReference type="Proteomes" id="UP000608345">
    <property type="component" value="Unassembled WGS sequence"/>
</dbReference>
<organism evidence="1 2">
    <name type="scientific">Advenella faeciporci</name>
    <dbReference type="NCBI Taxonomy" id="797535"/>
    <lineage>
        <taxon>Bacteria</taxon>
        <taxon>Pseudomonadati</taxon>
        <taxon>Pseudomonadota</taxon>
        <taxon>Betaproteobacteria</taxon>
        <taxon>Burkholderiales</taxon>
        <taxon>Alcaligenaceae</taxon>
    </lineage>
</organism>
<accession>A0A918JJH6</accession>
<comment type="caution">
    <text evidence="1">The sequence shown here is derived from an EMBL/GenBank/DDBJ whole genome shotgun (WGS) entry which is preliminary data.</text>
</comment>
<gene>
    <name evidence="1" type="ORF">GCM10011450_11940</name>
</gene>
<proteinExistence type="predicted"/>
<reference evidence="1" key="2">
    <citation type="submission" date="2020-09" db="EMBL/GenBank/DDBJ databases">
        <authorList>
            <person name="Sun Q."/>
            <person name="Kim S."/>
        </authorList>
    </citation>
    <scope>NUCLEOTIDE SEQUENCE</scope>
    <source>
        <strain evidence="1">KCTC 23732</strain>
    </source>
</reference>
<dbReference type="AlphaFoldDB" id="A0A918JJH6"/>
<evidence type="ECO:0000313" key="2">
    <source>
        <dbReference type="Proteomes" id="UP000608345"/>
    </source>
</evidence>
<sequence>MINAQARATKAAVVMTTPCGYEPKTNLKMEKKLLKIKQTDQLKIK</sequence>
<reference evidence="1" key="1">
    <citation type="journal article" date="2014" name="Int. J. Syst. Evol. Microbiol.">
        <title>Complete genome sequence of Corynebacterium casei LMG S-19264T (=DSM 44701T), isolated from a smear-ripened cheese.</title>
        <authorList>
            <consortium name="US DOE Joint Genome Institute (JGI-PGF)"/>
            <person name="Walter F."/>
            <person name="Albersmeier A."/>
            <person name="Kalinowski J."/>
            <person name="Ruckert C."/>
        </authorList>
    </citation>
    <scope>NUCLEOTIDE SEQUENCE</scope>
    <source>
        <strain evidence="1">KCTC 23732</strain>
    </source>
</reference>